<accession>A0A507BI61</accession>
<comment type="caution">
    <text evidence="2">The sequence shown here is derived from an EMBL/GenBank/DDBJ whole genome shotgun (WGS) entry which is preliminary data.</text>
</comment>
<feature type="compositionally biased region" description="Low complexity" evidence="1">
    <location>
        <begin position="121"/>
        <end position="134"/>
    </location>
</feature>
<feature type="region of interest" description="Disordered" evidence="1">
    <location>
        <begin position="258"/>
        <end position="277"/>
    </location>
</feature>
<evidence type="ECO:0000313" key="2">
    <source>
        <dbReference type="EMBL" id="TPX18444.1"/>
    </source>
</evidence>
<dbReference type="GeneID" id="41979076"/>
<feature type="region of interest" description="Disordered" evidence="1">
    <location>
        <begin position="56"/>
        <end position="75"/>
    </location>
</feature>
<feature type="region of interest" description="Disordered" evidence="1">
    <location>
        <begin position="103"/>
        <end position="155"/>
    </location>
</feature>
<feature type="compositionally biased region" description="Gly residues" evidence="1">
    <location>
        <begin position="348"/>
        <end position="360"/>
    </location>
</feature>
<dbReference type="RefSeq" id="XP_031000155.1">
    <property type="nucleotide sequence ID" value="XM_031134379.1"/>
</dbReference>
<protein>
    <submittedName>
        <fullName evidence="2">Uncharacterized protein</fullName>
    </submittedName>
</protein>
<sequence length="452" mass="48309">MEFTSQVLLFPPERLESYQSPTKTSISEEHSKSYAEKRFIELREHKLCRSVKKTLDSKPLQQPEVKGGSHGPVPGRVQVQVVPGVVLGPQPGPVRRVPHRRVKVDDGVEPPGLADPRVDPLPRGLPLGRPVRLPLARERRDRRPEHGHPAPVQPRDDLLVRADQPVRHALLGRGRRARRAHVVDALEHERPRGAAAPHDVPPDAAQRVGPQAVGQHAVAARRLVDHGDGGARAPQARLQRVGPPVVAVGRAAAPVGDAVAHGDQGRRGARQPRLDGGEQVPVVRAAGAGERREVRRVEAVARRHVAGRAAAGVARDGVGGLPAREVDRHRQVGLGLEREVERVRDGQGAVGDGERGGGAAGECDGAGRAGDDGAGARGGAVDRARARSRYGYRDGGDGQVGAAEGVADPEPYGLGSQADPHRLAERGVLKDDARLVLLENDVRFRLVCTTYI</sequence>
<gene>
    <name evidence="2" type="ORF">E0L32_011629</name>
</gene>
<dbReference type="AlphaFoldDB" id="A0A507BI61"/>
<proteinExistence type="predicted"/>
<dbReference type="EMBL" id="SKBQ01000112">
    <property type="protein sequence ID" value="TPX18444.1"/>
    <property type="molecule type" value="Genomic_DNA"/>
</dbReference>
<dbReference type="InParanoid" id="A0A507BI61"/>
<feature type="compositionally biased region" description="Basic and acidic residues" evidence="1">
    <location>
        <begin position="380"/>
        <end position="396"/>
    </location>
</feature>
<name>A0A507BI61_9PEZI</name>
<dbReference type="Proteomes" id="UP000319257">
    <property type="component" value="Unassembled WGS sequence"/>
</dbReference>
<keyword evidence="3" id="KW-1185">Reference proteome</keyword>
<feature type="compositionally biased region" description="Basic and acidic residues" evidence="1">
    <location>
        <begin position="135"/>
        <end position="155"/>
    </location>
</feature>
<reference evidence="2 3" key="1">
    <citation type="submission" date="2019-06" db="EMBL/GenBank/DDBJ databases">
        <title>Draft genome sequence of the filamentous fungus Phialemoniopsis curvata isolated from diesel fuel.</title>
        <authorList>
            <person name="Varaljay V.A."/>
            <person name="Lyon W.J."/>
            <person name="Crouch A.L."/>
            <person name="Drake C.E."/>
            <person name="Hollomon J.M."/>
            <person name="Nadeau L.J."/>
            <person name="Nunn H.S."/>
            <person name="Stevenson B.S."/>
            <person name="Bojanowski C.L."/>
            <person name="Crookes-Goodson W.J."/>
        </authorList>
    </citation>
    <scope>NUCLEOTIDE SEQUENCE [LARGE SCALE GENOMIC DNA]</scope>
    <source>
        <strain evidence="2 3">D216</strain>
    </source>
</reference>
<organism evidence="2 3">
    <name type="scientific">Thyridium curvatum</name>
    <dbReference type="NCBI Taxonomy" id="1093900"/>
    <lineage>
        <taxon>Eukaryota</taxon>
        <taxon>Fungi</taxon>
        <taxon>Dikarya</taxon>
        <taxon>Ascomycota</taxon>
        <taxon>Pezizomycotina</taxon>
        <taxon>Sordariomycetes</taxon>
        <taxon>Sordariomycetidae</taxon>
        <taxon>Thyridiales</taxon>
        <taxon>Thyridiaceae</taxon>
        <taxon>Thyridium</taxon>
    </lineage>
</organism>
<feature type="region of interest" description="Disordered" evidence="1">
    <location>
        <begin position="343"/>
        <end position="417"/>
    </location>
</feature>
<evidence type="ECO:0000256" key="1">
    <source>
        <dbReference type="SAM" id="MobiDB-lite"/>
    </source>
</evidence>
<evidence type="ECO:0000313" key="3">
    <source>
        <dbReference type="Proteomes" id="UP000319257"/>
    </source>
</evidence>